<protein>
    <submittedName>
        <fullName evidence="5">Porin family protein</fullName>
    </submittedName>
</protein>
<evidence type="ECO:0000313" key="4">
    <source>
        <dbReference type="EMBL" id="MBV6530625.1"/>
    </source>
</evidence>
<evidence type="ECO:0000313" key="5">
    <source>
        <dbReference type="EMBL" id="MBV6545701.1"/>
    </source>
</evidence>
<dbReference type="RefSeq" id="WP_157402949.1">
    <property type="nucleotide sequence ID" value="NZ_JABULY010000001.1"/>
</dbReference>
<evidence type="ECO:0000256" key="1">
    <source>
        <dbReference type="ARBA" id="ARBA00022729"/>
    </source>
</evidence>
<dbReference type="NCBIfam" id="TIGR01414">
    <property type="entry name" value="autotrans_barl"/>
    <property type="match status" value="1"/>
</dbReference>
<evidence type="ECO:0000313" key="6">
    <source>
        <dbReference type="Proteomes" id="UP000732858"/>
    </source>
</evidence>
<reference evidence="5 7" key="1">
    <citation type="journal article" date="2021" name="Mol. Ecol.">
        <title>Polar bear-adapted Ursidibacter maritimus are remarkably conserved after generations in captivity.</title>
        <authorList>
            <person name="Espinosa-Gongora C."/>
            <person name="Hansen M.J."/>
            <person name="Bertelsen M.F."/>
            <person name="Bojesen A.M."/>
        </authorList>
    </citation>
    <scope>NUCLEOTIDE SEQUENCE</scope>
    <source>
        <strain evidence="5">Pb43105x</strain>
        <strain evidence="4 7">Pb43106</strain>
    </source>
</reference>
<dbReference type="EMBL" id="JABUMC010000001">
    <property type="protein sequence ID" value="MBV6545701.1"/>
    <property type="molecule type" value="Genomic_DNA"/>
</dbReference>
<dbReference type="Proteomes" id="UP000732858">
    <property type="component" value="Unassembled WGS sequence"/>
</dbReference>
<feature type="domain" description="Outer membrane protein beta-barrel" evidence="3">
    <location>
        <begin position="6"/>
        <end position="193"/>
    </location>
</feature>
<dbReference type="SUPFAM" id="SSF56925">
    <property type="entry name" value="OMPA-like"/>
    <property type="match status" value="1"/>
</dbReference>
<evidence type="ECO:0000259" key="3">
    <source>
        <dbReference type="Pfam" id="PF13505"/>
    </source>
</evidence>
<dbReference type="InterPro" id="IPR027385">
    <property type="entry name" value="Beta-barrel_OMP"/>
</dbReference>
<dbReference type="Gene3D" id="2.40.160.20">
    <property type="match status" value="1"/>
</dbReference>
<accession>A0A949WH72</accession>
<dbReference type="EMBL" id="JABULY010000001">
    <property type="protein sequence ID" value="MBV6530625.1"/>
    <property type="molecule type" value="Genomic_DNA"/>
</dbReference>
<dbReference type="InterPro" id="IPR006315">
    <property type="entry name" value="OM_autotransptr_brl_dom"/>
</dbReference>
<dbReference type="OrthoDB" id="5684919at2"/>
<organism evidence="5 6">
    <name type="scientific">Ursidibacter maritimus</name>
    <dbReference type="NCBI Taxonomy" id="1331689"/>
    <lineage>
        <taxon>Bacteria</taxon>
        <taxon>Pseudomonadati</taxon>
        <taxon>Pseudomonadota</taxon>
        <taxon>Gammaproteobacteria</taxon>
        <taxon>Pasteurellales</taxon>
        <taxon>Pasteurellaceae</taxon>
        <taxon>Ursidibacter</taxon>
    </lineage>
</organism>
<dbReference type="Proteomes" id="UP001196379">
    <property type="component" value="Unassembled WGS sequence"/>
</dbReference>
<dbReference type="GO" id="GO:0019867">
    <property type="term" value="C:outer membrane"/>
    <property type="evidence" value="ECO:0007669"/>
    <property type="project" value="InterPro"/>
</dbReference>
<evidence type="ECO:0000313" key="7">
    <source>
        <dbReference type="Proteomes" id="UP001196379"/>
    </source>
</evidence>
<feature type="chain" id="PRO_5037558611" evidence="2">
    <location>
        <begin position="20"/>
        <end position="193"/>
    </location>
</feature>
<keyword evidence="7" id="KW-1185">Reference proteome</keyword>
<gene>
    <name evidence="4" type="ORF">HT657_00440</name>
    <name evidence="5" type="ORF">HT672_00040</name>
</gene>
<name>A0A949WH72_9PAST</name>
<keyword evidence="1 2" id="KW-0732">Signal</keyword>
<dbReference type="Pfam" id="PF13505">
    <property type="entry name" value="OMP_b-brl"/>
    <property type="match status" value="1"/>
</dbReference>
<dbReference type="AlphaFoldDB" id="A0A949WH72"/>
<feature type="signal peptide" evidence="2">
    <location>
        <begin position="1"/>
        <end position="19"/>
    </location>
</feature>
<dbReference type="InterPro" id="IPR011250">
    <property type="entry name" value="OMP/PagP_B-barrel"/>
</dbReference>
<sequence>MKKFVLATLASLVSVSAFAAPVGQTFTGFGAGVDLTSTKYKGAKRATGVGIIADYGIDYGNNLVGVIEGKVKLNSSKLVDVTETDGSYTKVDEKWRASVSYLQGYRVSADLLPYVKVGYVAAKFEAKDREVYGNNVEYTSVAKTKGGIGFGVGAKYAVSSNFEVGAEYLRTNIKFDGESLKGNTLGANATYRF</sequence>
<proteinExistence type="predicted"/>
<evidence type="ECO:0000256" key="2">
    <source>
        <dbReference type="SAM" id="SignalP"/>
    </source>
</evidence>
<dbReference type="GeneID" id="65548798"/>
<comment type="caution">
    <text evidence="5">The sequence shown here is derived from an EMBL/GenBank/DDBJ whole genome shotgun (WGS) entry which is preliminary data.</text>
</comment>